<dbReference type="InterPro" id="IPR021109">
    <property type="entry name" value="Peptidase_aspartic_dom_sf"/>
</dbReference>
<dbReference type="EMBL" id="LXQA010105359">
    <property type="protein sequence ID" value="MCI17421.1"/>
    <property type="molecule type" value="Genomic_DNA"/>
</dbReference>
<name>A0A392PZ96_9FABA</name>
<dbReference type="Proteomes" id="UP000265520">
    <property type="component" value="Unassembled WGS sequence"/>
</dbReference>
<keyword evidence="2" id="KW-1185">Reference proteome</keyword>
<proteinExistence type="predicted"/>
<feature type="non-terminal residue" evidence="1">
    <location>
        <position position="146"/>
    </location>
</feature>
<dbReference type="AlphaFoldDB" id="A0A392PZ96"/>
<evidence type="ECO:0000313" key="2">
    <source>
        <dbReference type="Proteomes" id="UP000265520"/>
    </source>
</evidence>
<comment type="caution">
    <text evidence="1">The sequence shown here is derived from an EMBL/GenBank/DDBJ whole genome shotgun (WGS) entry which is preliminary data.</text>
</comment>
<dbReference type="PANTHER" id="PTHR33240:SF15">
    <property type="entry name" value="GAG-PRO-LIKE PROTEIN"/>
    <property type="match status" value="1"/>
</dbReference>
<sequence length="146" mass="16577">MMDTDPKPPRRLIMGFGDHKFPLIVLATIANHDVSRMLIDEGSSHEIMYEELFLKLNLKEHLMQYTGEPLMTLDDSPTQPLGIVILSTTFQDGKTRASRRTIQVKFLVVSCTSVYNYILGRLTLASLGAVPSPENLKMKYHEHDNM</sequence>
<protein>
    <submittedName>
        <fullName evidence="1">Uncharacterized protein</fullName>
    </submittedName>
</protein>
<accession>A0A392PZ96</accession>
<organism evidence="1 2">
    <name type="scientific">Trifolium medium</name>
    <dbReference type="NCBI Taxonomy" id="97028"/>
    <lineage>
        <taxon>Eukaryota</taxon>
        <taxon>Viridiplantae</taxon>
        <taxon>Streptophyta</taxon>
        <taxon>Embryophyta</taxon>
        <taxon>Tracheophyta</taxon>
        <taxon>Spermatophyta</taxon>
        <taxon>Magnoliopsida</taxon>
        <taxon>eudicotyledons</taxon>
        <taxon>Gunneridae</taxon>
        <taxon>Pentapetalae</taxon>
        <taxon>rosids</taxon>
        <taxon>fabids</taxon>
        <taxon>Fabales</taxon>
        <taxon>Fabaceae</taxon>
        <taxon>Papilionoideae</taxon>
        <taxon>50 kb inversion clade</taxon>
        <taxon>NPAAA clade</taxon>
        <taxon>Hologalegina</taxon>
        <taxon>IRL clade</taxon>
        <taxon>Trifolieae</taxon>
        <taxon>Trifolium</taxon>
    </lineage>
</organism>
<dbReference type="CDD" id="cd00303">
    <property type="entry name" value="retropepsin_like"/>
    <property type="match status" value="1"/>
</dbReference>
<evidence type="ECO:0000313" key="1">
    <source>
        <dbReference type="EMBL" id="MCI17421.1"/>
    </source>
</evidence>
<dbReference type="Gene3D" id="2.40.70.10">
    <property type="entry name" value="Acid Proteases"/>
    <property type="match status" value="1"/>
</dbReference>
<reference evidence="1 2" key="1">
    <citation type="journal article" date="2018" name="Front. Plant Sci.">
        <title>Red Clover (Trifolium pratense) and Zigzag Clover (T. medium) - A Picture of Genomic Similarities and Differences.</title>
        <authorList>
            <person name="Dluhosova J."/>
            <person name="Istvanek J."/>
            <person name="Nedelnik J."/>
            <person name="Repkova J."/>
        </authorList>
    </citation>
    <scope>NUCLEOTIDE SEQUENCE [LARGE SCALE GENOMIC DNA]</scope>
    <source>
        <strain evidence="2">cv. 10/8</strain>
        <tissue evidence="1">Leaf</tissue>
    </source>
</reference>
<dbReference type="PANTHER" id="PTHR33240">
    <property type="entry name" value="OS08G0508500 PROTEIN"/>
    <property type="match status" value="1"/>
</dbReference>